<evidence type="ECO:0000256" key="1">
    <source>
        <dbReference type="SAM" id="MobiDB-lite"/>
    </source>
</evidence>
<dbReference type="Gene3D" id="3.40.140.10">
    <property type="entry name" value="Cytidine Deaminase, domain 2"/>
    <property type="match status" value="1"/>
</dbReference>
<evidence type="ECO:0000313" key="4">
    <source>
        <dbReference type="Proteomes" id="UP000311713"/>
    </source>
</evidence>
<dbReference type="InterPro" id="IPR002125">
    <property type="entry name" value="CMP_dCMP_dom"/>
</dbReference>
<dbReference type="Pfam" id="PF00383">
    <property type="entry name" value="dCMP_cyt_deam_1"/>
    <property type="match status" value="1"/>
</dbReference>
<feature type="domain" description="CMP/dCMP-type deaminase" evidence="2">
    <location>
        <begin position="14"/>
        <end position="131"/>
    </location>
</feature>
<dbReference type="OrthoDB" id="9800865at2"/>
<protein>
    <submittedName>
        <fullName evidence="3">dCMP deaminase</fullName>
    </submittedName>
</protein>
<evidence type="ECO:0000313" key="3">
    <source>
        <dbReference type="EMBL" id="TNM29409.1"/>
    </source>
</evidence>
<dbReference type="RefSeq" id="WP_139645355.1">
    <property type="nucleotide sequence ID" value="NZ_BAAAZS010000129.1"/>
</dbReference>
<evidence type="ECO:0000259" key="2">
    <source>
        <dbReference type="PROSITE" id="PS51747"/>
    </source>
</evidence>
<dbReference type="EMBL" id="VDGT01000010">
    <property type="protein sequence ID" value="TNM29409.1"/>
    <property type="molecule type" value="Genomic_DNA"/>
</dbReference>
<dbReference type="SUPFAM" id="SSF53927">
    <property type="entry name" value="Cytidine deaminase-like"/>
    <property type="match status" value="1"/>
</dbReference>
<dbReference type="AlphaFoldDB" id="A0A5C4V2W1"/>
<dbReference type="InterPro" id="IPR016193">
    <property type="entry name" value="Cytidine_deaminase-like"/>
</dbReference>
<organism evidence="3 4">
    <name type="scientific">Streptomyces sedi</name>
    <dbReference type="NCBI Taxonomy" id="555059"/>
    <lineage>
        <taxon>Bacteria</taxon>
        <taxon>Bacillati</taxon>
        <taxon>Actinomycetota</taxon>
        <taxon>Actinomycetes</taxon>
        <taxon>Kitasatosporales</taxon>
        <taxon>Streptomycetaceae</taxon>
        <taxon>Streptomyces</taxon>
    </lineage>
</organism>
<keyword evidence="4" id="KW-1185">Reference proteome</keyword>
<gene>
    <name evidence="3" type="ORF">FH715_14795</name>
</gene>
<dbReference type="PROSITE" id="PS51747">
    <property type="entry name" value="CYT_DCMP_DEAMINASES_2"/>
    <property type="match status" value="1"/>
</dbReference>
<feature type="region of interest" description="Disordered" evidence="1">
    <location>
        <begin position="157"/>
        <end position="176"/>
    </location>
</feature>
<comment type="caution">
    <text evidence="3">The sequence shown here is derived from an EMBL/GenBank/DDBJ whole genome shotgun (WGS) entry which is preliminary data.</text>
</comment>
<proteinExistence type="predicted"/>
<dbReference type="Proteomes" id="UP000311713">
    <property type="component" value="Unassembled WGS sequence"/>
</dbReference>
<dbReference type="GO" id="GO:0008835">
    <property type="term" value="F:diaminohydroxyphosphoribosylaminopyrimidine deaminase activity"/>
    <property type="evidence" value="ECO:0007669"/>
    <property type="project" value="TreeGrafter"/>
</dbReference>
<accession>A0A5C4V2W1</accession>
<sequence>MNEPRSPGGLPTARERRRRLRETLELARRCPPSPTAFAVGAVIVAADGTRMATGYSRETHPADHAEEAALAKLAPDDPRLAGAVLYSSLEPCGQRASRPATCAELIIAAGIPTVVYAWREPPLFVTAAGDHRLRAAGVTVLEEPELAAEAREINRALFSDPGTVPDPEPPPRPEAL</sequence>
<dbReference type="PANTHER" id="PTHR11079:SF162">
    <property type="entry name" value="RIBOFLAVIN BIOSYNTHESIS PROTEIN PYRD, CHLOROPLASTIC"/>
    <property type="match status" value="1"/>
</dbReference>
<name>A0A5C4V2W1_9ACTN</name>
<reference evidence="3 4" key="1">
    <citation type="submission" date="2019-06" db="EMBL/GenBank/DDBJ databases">
        <title>Draft genome of Streptomyces sedi sp. JCM16909.</title>
        <authorList>
            <person name="Klykleung N."/>
            <person name="Tanasupawat S."/>
            <person name="Kudo T."/>
            <person name="Yuki M."/>
            <person name="Ohkuma M."/>
        </authorList>
    </citation>
    <scope>NUCLEOTIDE SEQUENCE [LARGE SCALE GENOMIC DNA]</scope>
    <source>
        <strain evidence="3 4">JCM 16909</strain>
    </source>
</reference>
<dbReference type="PANTHER" id="PTHR11079">
    <property type="entry name" value="CYTOSINE DEAMINASE FAMILY MEMBER"/>
    <property type="match status" value="1"/>
</dbReference>